<dbReference type="PANTHER" id="PTHR20852:SF57">
    <property type="entry name" value="GLUTAMINE SYNTHETASE 2 CYTOPLASMIC"/>
    <property type="match status" value="1"/>
</dbReference>
<dbReference type="Pfam" id="PF00120">
    <property type="entry name" value="Gln-synt_C"/>
    <property type="match status" value="1"/>
</dbReference>
<reference evidence="11 12" key="1">
    <citation type="submission" date="2023-03" db="EMBL/GenBank/DDBJ databases">
        <title>Genome insight into feeding habits of ladybird beetles.</title>
        <authorList>
            <person name="Li H.-S."/>
            <person name="Huang Y.-H."/>
            <person name="Pang H."/>
        </authorList>
    </citation>
    <scope>NUCLEOTIDE SEQUENCE [LARGE SCALE GENOMIC DNA]</scope>
    <source>
        <strain evidence="11">SYSU_2023b</strain>
        <tissue evidence="11">Whole body</tissue>
    </source>
</reference>
<protein>
    <recommendedName>
        <fullName evidence="3">glutamine synthetase</fullName>
        <ecNumber evidence="3">6.3.1.2</ecNumber>
    </recommendedName>
</protein>
<dbReference type="Proteomes" id="UP001431783">
    <property type="component" value="Unassembled WGS sequence"/>
</dbReference>
<keyword evidence="5" id="KW-0436">Ligase</keyword>
<keyword evidence="4" id="KW-0963">Cytoplasm</keyword>
<dbReference type="Gene3D" id="3.10.20.70">
    <property type="entry name" value="Glutamine synthetase, N-terminal domain"/>
    <property type="match status" value="1"/>
</dbReference>
<organism evidence="11 12">
    <name type="scientific">Henosepilachna vigintioctopunctata</name>
    <dbReference type="NCBI Taxonomy" id="420089"/>
    <lineage>
        <taxon>Eukaryota</taxon>
        <taxon>Metazoa</taxon>
        <taxon>Ecdysozoa</taxon>
        <taxon>Arthropoda</taxon>
        <taxon>Hexapoda</taxon>
        <taxon>Insecta</taxon>
        <taxon>Pterygota</taxon>
        <taxon>Neoptera</taxon>
        <taxon>Endopterygota</taxon>
        <taxon>Coleoptera</taxon>
        <taxon>Polyphaga</taxon>
        <taxon>Cucujiformia</taxon>
        <taxon>Coccinelloidea</taxon>
        <taxon>Coccinellidae</taxon>
        <taxon>Epilachninae</taxon>
        <taxon>Epilachnini</taxon>
        <taxon>Henosepilachna</taxon>
    </lineage>
</organism>
<evidence type="ECO:0000313" key="12">
    <source>
        <dbReference type="Proteomes" id="UP001431783"/>
    </source>
</evidence>
<dbReference type="InterPro" id="IPR036651">
    <property type="entry name" value="Gln_synt_N_sf"/>
</dbReference>
<dbReference type="PANTHER" id="PTHR20852">
    <property type="entry name" value="GLUTAMINE SYNTHETASE"/>
    <property type="match status" value="1"/>
</dbReference>
<dbReference type="SUPFAM" id="SSF55931">
    <property type="entry name" value="Glutamine synthetase/guanido kinase"/>
    <property type="match status" value="1"/>
</dbReference>
<dbReference type="GO" id="GO:0005737">
    <property type="term" value="C:cytoplasm"/>
    <property type="evidence" value="ECO:0007669"/>
    <property type="project" value="UniProtKB-SubCell"/>
</dbReference>
<dbReference type="GO" id="GO:0004356">
    <property type="term" value="F:glutamine synthetase activity"/>
    <property type="evidence" value="ECO:0007669"/>
    <property type="project" value="UniProtKB-EC"/>
</dbReference>
<proteinExistence type="inferred from homology"/>
<dbReference type="InterPro" id="IPR050292">
    <property type="entry name" value="Glutamine_Synthetase"/>
</dbReference>
<keyword evidence="7" id="KW-0067">ATP-binding</keyword>
<sequence>MAHHAIPVPNKAVLHHYLTLPEPEDKIVATYIWFHEKILSKTRTLSNLPTPTKLEDIPIWDAGVLKPPKGCKYAQIYLQPVAIYKDPFLRGKNLLVLCVGLNEDKTPTECNKRQTCLEALERAKHTKPWFGLEQEYILLGLDKRPFGWPLNGFPSSEIRHCGVGTDAVCGRDIADAHYLACLYAGIKICGTNAEAMLSQWEYQIGPCEGISIGDEVWMSRYILLRIAEDFGALVSFDPKPVEGKWFSSGAHMNFSTEAMRENGGIKEIERAVEKLRKTHDRHMMFYDQKKGEDNLRRLTGDPSHFYQFTSGVANRYVSVRIPLHCALEKKGYLEDRRPAANCDPYSVVEEIVKTTVLNE</sequence>
<dbReference type="PROSITE" id="PS51987">
    <property type="entry name" value="GS_CATALYTIC"/>
    <property type="match status" value="1"/>
</dbReference>
<dbReference type="EC" id="6.3.1.2" evidence="3"/>
<feature type="domain" description="GS catalytic" evidence="10">
    <location>
        <begin position="112"/>
        <end position="359"/>
    </location>
</feature>
<evidence type="ECO:0000256" key="7">
    <source>
        <dbReference type="ARBA" id="ARBA00022840"/>
    </source>
</evidence>
<name>A0AAW1VB26_9CUCU</name>
<keyword evidence="12" id="KW-1185">Reference proteome</keyword>
<comment type="subcellular location">
    <subcellularLocation>
        <location evidence="1">Cytoplasm</location>
    </subcellularLocation>
</comment>
<evidence type="ECO:0000256" key="4">
    <source>
        <dbReference type="ARBA" id="ARBA00022490"/>
    </source>
</evidence>
<comment type="caution">
    <text evidence="11">The sequence shown here is derived from an EMBL/GenBank/DDBJ whole genome shotgun (WGS) entry which is preliminary data.</text>
</comment>
<comment type="similarity">
    <text evidence="2 8 9">Belongs to the glutamine synthetase family.</text>
</comment>
<evidence type="ECO:0000256" key="6">
    <source>
        <dbReference type="ARBA" id="ARBA00022741"/>
    </source>
</evidence>
<dbReference type="InterPro" id="IPR014746">
    <property type="entry name" value="Gln_synth/guanido_kin_cat_dom"/>
</dbReference>
<dbReference type="FunFam" id="3.30.590.10:FF:000011">
    <property type="entry name" value="Glutamine synthetase"/>
    <property type="match status" value="1"/>
</dbReference>
<keyword evidence="6" id="KW-0547">Nucleotide-binding</keyword>
<dbReference type="GO" id="GO:0005524">
    <property type="term" value="F:ATP binding"/>
    <property type="evidence" value="ECO:0007669"/>
    <property type="project" value="UniProtKB-KW"/>
</dbReference>
<evidence type="ECO:0000256" key="2">
    <source>
        <dbReference type="ARBA" id="ARBA00009897"/>
    </source>
</evidence>
<dbReference type="InterPro" id="IPR008146">
    <property type="entry name" value="Gln_synth_cat_dom"/>
</dbReference>
<dbReference type="EMBL" id="JARQZJ010000136">
    <property type="protein sequence ID" value="KAK9892579.1"/>
    <property type="molecule type" value="Genomic_DNA"/>
</dbReference>
<evidence type="ECO:0000256" key="8">
    <source>
        <dbReference type="PROSITE-ProRule" id="PRU01331"/>
    </source>
</evidence>
<evidence type="ECO:0000256" key="9">
    <source>
        <dbReference type="RuleBase" id="RU000384"/>
    </source>
</evidence>
<dbReference type="SMART" id="SM01230">
    <property type="entry name" value="Gln-synt_C"/>
    <property type="match status" value="1"/>
</dbReference>
<evidence type="ECO:0000256" key="3">
    <source>
        <dbReference type="ARBA" id="ARBA00012937"/>
    </source>
</evidence>
<evidence type="ECO:0000256" key="1">
    <source>
        <dbReference type="ARBA" id="ARBA00004496"/>
    </source>
</evidence>
<dbReference type="Gene3D" id="3.30.590.10">
    <property type="entry name" value="Glutamine synthetase/guanido kinase, catalytic domain"/>
    <property type="match status" value="1"/>
</dbReference>
<evidence type="ECO:0000256" key="5">
    <source>
        <dbReference type="ARBA" id="ARBA00022598"/>
    </source>
</evidence>
<dbReference type="GO" id="GO:0006542">
    <property type="term" value="P:glutamine biosynthetic process"/>
    <property type="evidence" value="ECO:0007669"/>
    <property type="project" value="InterPro"/>
</dbReference>
<evidence type="ECO:0000259" key="10">
    <source>
        <dbReference type="PROSITE" id="PS51987"/>
    </source>
</evidence>
<evidence type="ECO:0000313" key="11">
    <source>
        <dbReference type="EMBL" id="KAK9892579.1"/>
    </source>
</evidence>
<accession>A0AAW1VB26</accession>
<gene>
    <name evidence="11" type="ORF">WA026_020960</name>
</gene>
<dbReference type="AlphaFoldDB" id="A0AAW1VB26"/>